<sequence>MERRPVTLFIVVLLASLAVAYYLKTAARKPQLVYRDTGFNRNMLARLPQLSQRFFPTPWLFNTHLQLIVLGLKKAFSPALDYSHTDILTMRDGGTTSLDWVGLDTPTDTPTLLVLHTITGSPKSMRELVRDLHQQTGWRVVVCTRRGHGDLPLTAPRINTMGDTDDLREQIAVIQQRYPQSPLYAVGISAGSGLLVRYLGEEGESAPFRGAMAYCPGYNIEVAFRRARQPYNRMMARKLARTFVTANAETFRKLQSYDACASAPDLHAFHANLHEMAGYHSHADFLEASNPMVVMKRISIPLLVLNAEDDPVCVIGNVREYESLVRELPRTLLVVTRRGSHCAYFEGWRPRSWANRLIADFLLNLEKNPGLNP</sequence>
<keyword evidence="4" id="KW-1185">Reference proteome</keyword>
<comment type="caution">
    <text evidence="3">The sequence shown here is derived from an EMBL/GenBank/DDBJ whole genome shotgun (WGS) entry which is preliminary data.</text>
</comment>
<dbReference type="InterPro" id="IPR029058">
    <property type="entry name" value="AB_hydrolase_fold"/>
</dbReference>
<dbReference type="EMBL" id="ARXU01000019">
    <property type="protein sequence ID" value="KGD59759.1"/>
    <property type="molecule type" value="Genomic_DNA"/>
</dbReference>
<dbReference type="PANTHER" id="PTHR10794:SF93">
    <property type="entry name" value="SERINE AMINOPEPTIDASE S33 DOMAIN-CONTAINING PROTEIN"/>
    <property type="match status" value="1"/>
</dbReference>
<gene>
    <name evidence="3" type="ORF">T9A_03220</name>
</gene>
<dbReference type="InterPro" id="IPR012020">
    <property type="entry name" value="ABHD4"/>
</dbReference>
<dbReference type="Gene3D" id="3.40.50.1820">
    <property type="entry name" value="alpha/beta hydrolase"/>
    <property type="match status" value="1"/>
</dbReference>
<dbReference type="PIRSF" id="PIRSF005211">
    <property type="entry name" value="Ab_hydro_YheT"/>
    <property type="match status" value="1"/>
</dbReference>
<proteinExistence type="inferred from homology"/>
<protein>
    <recommendedName>
        <fullName evidence="2">Serine aminopeptidase S33 domain-containing protein</fullName>
    </recommendedName>
</protein>
<name>A0ABR4W8L5_9GAMM</name>
<reference evidence="3 4" key="1">
    <citation type="submission" date="2012-09" db="EMBL/GenBank/DDBJ databases">
        <title>Genome Sequence of alkane-degrading Bacterium Alcanivorax jadensis T9.</title>
        <authorList>
            <person name="Lai Q."/>
            <person name="Shao Z."/>
        </authorList>
    </citation>
    <scope>NUCLEOTIDE SEQUENCE [LARGE SCALE GENOMIC DNA]</scope>
    <source>
        <strain evidence="3 4">T9</strain>
    </source>
</reference>
<dbReference type="Pfam" id="PF12146">
    <property type="entry name" value="Hydrolase_4"/>
    <property type="match status" value="1"/>
</dbReference>
<dbReference type="SUPFAM" id="SSF53474">
    <property type="entry name" value="alpha/beta-Hydrolases"/>
    <property type="match status" value="1"/>
</dbReference>
<evidence type="ECO:0000256" key="1">
    <source>
        <dbReference type="ARBA" id="ARBA00010884"/>
    </source>
</evidence>
<organism evidence="3 4">
    <name type="scientific">Alcanivorax jadensis T9</name>
    <dbReference type="NCBI Taxonomy" id="1177181"/>
    <lineage>
        <taxon>Bacteria</taxon>
        <taxon>Pseudomonadati</taxon>
        <taxon>Pseudomonadota</taxon>
        <taxon>Gammaproteobacteria</taxon>
        <taxon>Oceanospirillales</taxon>
        <taxon>Alcanivoracaceae</taxon>
        <taxon>Alcanivorax</taxon>
    </lineage>
</organism>
<dbReference type="InterPro" id="IPR050960">
    <property type="entry name" value="AB_hydrolase_4_sf"/>
</dbReference>
<dbReference type="PANTHER" id="PTHR10794">
    <property type="entry name" value="ABHYDROLASE DOMAIN-CONTAINING PROTEIN"/>
    <property type="match status" value="1"/>
</dbReference>
<dbReference type="InterPro" id="IPR022742">
    <property type="entry name" value="Hydrolase_4"/>
</dbReference>
<accession>A0ABR4W8L5</accession>
<evidence type="ECO:0000313" key="3">
    <source>
        <dbReference type="EMBL" id="KGD59759.1"/>
    </source>
</evidence>
<evidence type="ECO:0000313" key="4">
    <source>
        <dbReference type="Proteomes" id="UP000029443"/>
    </source>
</evidence>
<comment type="similarity">
    <text evidence="1">Belongs to the AB hydrolase superfamily. AB hydrolase 4 family.</text>
</comment>
<evidence type="ECO:0000259" key="2">
    <source>
        <dbReference type="Pfam" id="PF12146"/>
    </source>
</evidence>
<dbReference type="Proteomes" id="UP000029443">
    <property type="component" value="Unassembled WGS sequence"/>
</dbReference>
<feature type="domain" description="Serine aminopeptidase S33" evidence="2">
    <location>
        <begin position="112"/>
        <end position="329"/>
    </location>
</feature>